<dbReference type="PANTHER" id="PTHR45527:SF3">
    <property type="entry name" value="SIDEROPHORE SYNTHETASE (EUROFUNG)"/>
    <property type="match status" value="1"/>
</dbReference>
<name>A0A6A6NXD9_9PEZI</name>
<sequence length="258" mass="27472">MVPLCFEKSMWTVVAVLAVMEAGGAFTLTHPSQPEARLQMIGLDVGAKVVLTSGSHALLGSRVAPTAKVHVASRETFDGEPSPINSLPSVPASTTMYIFSTSGSTGKRKGVVISHTNYTSGALPLSVEVDYDEGSRVLDFVSYTFDVIIDFMMCTLILGDCTYVSSDEARIDDFSGVIRSMNVNMAHMTPSVARVLEPHNFPQLKILGLGGEAVLARDAANGIVDVAEHNCLVPIGAVGELLVEGPVVDHYSFIENLT</sequence>
<evidence type="ECO:0000313" key="4">
    <source>
        <dbReference type="EMBL" id="KAF2456379.1"/>
    </source>
</evidence>
<feature type="signal peptide" evidence="2">
    <location>
        <begin position="1"/>
        <end position="25"/>
    </location>
</feature>
<reference evidence="4" key="1">
    <citation type="journal article" date="2020" name="Stud. Mycol.">
        <title>101 Dothideomycetes genomes: a test case for predicting lifestyles and emergence of pathogens.</title>
        <authorList>
            <person name="Haridas S."/>
            <person name="Albert R."/>
            <person name="Binder M."/>
            <person name="Bloem J."/>
            <person name="Labutti K."/>
            <person name="Salamov A."/>
            <person name="Andreopoulos B."/>
            <person name="Baker S."/>
            <person name="Barry K."/>
            <person name="Bills G."/>
            <person name="Bluhm B."/>
            <person name="Cannon C."/>
            <person name="Castanera R."/>
            <person name="Culley D."/>
            <person name="Daum C."/>
            <person name="Ezra D."/>
            <person name="Gonzalez J."/>
            <person name="Henrissat B."/>
            <person name="Kuo A."/>
            <person name="Liang C."/>
            <person name="Lipzen A."/>
            <person name="Lutzoni F."/>
            <person name="Magnuson J."/>
            <person name="Mondo S."/>
            <person name="Nolan M."/>
            <person name="Ohm R."/>
            <person name="Pangilinan J."/>
            <person name="Park H.-J."/>
            <person name="Ramirez L."/>
            <person name="Alfaro M."/>
            <person name="Sun H."/>
            <person name="Tritt A."/>
            <person name="Yoshinaga Y."/>
            <person name="Zwiers L.-H."/>
            <person name="Turgeon B."/>
            <person name="Goodwin S."/>
            <person name="Spatafora J."/>
            <person name="Crous P."/>
            <person name="Grigoriev I."/>
        </authorList>
    </citation>
    <scope>NUCLEOTIDE SEQUENCE</scope>
    <source>
        <strain evidence="4">ATCC 16933</strain>
    </source>
</reference>
<evidence type="ECO:0000313" key="5">
    <source>
        <dbReference type="Proteomes" id="UP000799766"/>
    </source>
</evidence>
<proteinExistence type="predicted"/>
<evidence type="ECO:0000256" key="2">
    <source>
        <dbReference type="SAM" id="SignalP"/>
    </source>
</evidence>
<dbReference type="GO" id="GO:0031177">
    <property type="term" value="F:phosphopantetheine binding"/>
    <property type="evidence" value="ECO:0007669"/>
    <property type="project" value="TreeGrafter"/>
</dbReference>
<keyword evidence="2" id="KW-0732">Signal</keyword>
<accession>A0A6A6NXD9</accession>
<dbReference type="GO" id="GO:0043041">
    <property type="term" value="P:amino acid activation for nonribosomal peptide biosynthetic process"/>
    <property type="evidence" value="ECO:0007669"/>
    <property type="project" value="TreeGrafter"/>
</dbReference>
<evidence type="ECO:0000259" key="3">
    <source>
        <dbReference type="Pfam" id="PF00501"/>
    </source>
</evidence>
<dbReference type="AlphaFoldDB" id="A0A6A6NXD9"/>
<dbReference type="Pfam" id="PF00501">
    <property type="entry name" value="AMP-binding"/>
    <property type="match status" value="1"/>
</dbReference>
<dbReference type="GO" id="GO:0016874">
    <property type="term" value="F:ligase activity"/>
    <property type="evidence" value="ECO:0007669"/>
    <property type="project" value="UniProtKB-KW"/>
</dbReference>
<organism evidence="4 5">
    <name type="scientific">Lineolata rhizophorae</name>
    <dbReference type="NCBI Taxonomy" id="578093"/>
    <lineage>
        <taxon>Eukaryota</taxon>
        <taxon>Fungi</taxon>
        <taxon>Dikarya</taxon>
        <taxon>Ascomycota</taxon>
        <taxon>Pezizomycotina</taxon>
        <taxon>Dothideomycetes</taxon>
        <taxon>Dothideomycetes incertae sedis</taxon>
        <taxon>Lineolatales</taxon>
        <taxon>Lineolataceae</taxon>
        <taxon>Lineolata</taxon>
    </lineage>
</organism>
<feature type="domain" description="AMP-dependent synthetase/ligase" evidence="3">
    <location>
        <begin position="2"/>
        <end position="214"/>
    </location>
</feature>
<dbReference type="PANTHER" id="PTHR45527">
    <property type="entry name" value="NONRIBOSOMAL PEPTIDE SYNTHETASE"/>
    <property type="match status" value="1"/>
</dbReference>
<gene>
    <name evidence="4" type="ORF">BDY21DRAFT_393629</name>
</gene>
<dbReference type="Gene3D" id="3.40.50.980">
    <property type="match status" value="2"/>
</dbReference>
<dbReference type="EMBL" id="MU001683">
    <property type="protein sequence ID" value="KAF2456379.1"/>
    <property type="molecule type" value="Genomic_DNA"/>
</dbReference>
<dbReference type="Proteomes" id="UP000799766">
    <property type="component" value="Unassembled WGS sequence"/>
</dbReference>
<dbReference type="GO" id="GO:0005737">
    <property type="term" value="C:cytoplasm"/>
    <property type="evidence" value="ECO:0007669"/>
    <property type="project" value="TreeGrafter"/>
</dbReference>
<keyword evidence="1" id="KW-0436">Ligase</keyword>
<dbReference type="OrthoDB" id="416786at2759"/>
<protein>
    <recommendedName>
        <fullName evidence="3">AMP-dependent synthetase/ligase domain-containing protein</fullName>
    </recommendedName>
</protein>
<dbReference type="GO" id="GO:0044550">
    <property type="term" value="P:secondary metabolite biosynthetic process"/>
    <property type="evidence" value="ECO:0007669"/>
    <property type="project" value="TreeGrafter"/>
</dbReference>
<dbReference type="SUPFAM" id="SSF56801">
    <property type="entry name" value="Acetyl-CoA synthetase-like"/>
    <property type="match status" value="1"/>
</dbReference>
<feature type="chain" id="PRO_5025372658" description="AMP-dependent synthetase/ligase domain-containing protein" evidence="2">
    <location>
        <begin position="26"/>
        <end position="258"/>
    </location>
</feature>
<keyword evidence="5" id="KW-1185">Reference proteome</keyword>
<dbReference type="InterPro" id="IPR000873">
    <property type="entry name" value="AMP-dep_synth/lig_dom"/>
</dbReference>
<evidence type="ECO:0000256" key="1">
    <source>
        <dbReference type="ARBA" id="ARBA00022598"/>
    </source>
</evidence>